<evidence type="ECO:0000313" key="3">
    <source>
        <dbReference type="Proteomes" id="UP000552097"/>
    </source>
</evidence>
<name>A0A7W9HGQ5_9PSEU</name>
<dbReference type="GO" id="GO:0003824">
    <property type="term" value="F:catalytic activity"/>
    <property type="evidence" value="ECO:0007669"/>
    <property type="project" value="InterPro"/>
</dbReference>
<keyword evidence="3" id="KW-1185">Reference proteome</keyword>
<dbReference type="InterPro" id="IPR001242">
    <property type="entry name" value="Condensation_dom"/>
</dbReference>
<dbReference type="SUPFAM" id="SSF52777">
    <property type="entry name" value="CoA-dependent acyltransferases"/>
    <property type="match status" value="1"/>
</dbReference>
<dbReference type="GO" id="GO:0008610">
    <property type="term" value="P:lipid biosynthetic process"/>
    <property type="evidence" value="ECO:0007669"/>
    <property type="project" value="UniProtKB-ARBA"/>
</dbReference>
<organism evidence="2 3">
    <name type="scientific">Saccharothrix ecbatanensis</name>
    <dbReference type="NCBI Taxonomy" id="1105145"/>
    <lineage>
        <taxon>Bacteria</taxon>
        <taxon>Bacillati</taxon>
        <taxon>Actinomycetota</taxon>
        <taxon>Actinomycetes</taxon>
        <taxon>Pseudonocardiales</taxon>
        <taxon>Pseudonocardiaceae</taxon>
        <taxon>Saccharothrix</taxon>
    </lineage>
</organism>
<dbReference type="Pfam" id="PF00668">
    <property type="entry name" value="Condensation"/>
    <property type="match status" value="1"/>
</dbReference>
<accession>A0A7W9HGQ5</accession>
<dbReference type="EMBL" id="JACHMO010000001">
    <property type="protein sequence ID" value="MBB5801934.1"/>
    <property type="molecule type" value="Genomic_DNA"/>
</dbReference>
<dbReference type="Proteomes" id="UP000552097">
    <property type="component" value="Unassembled WGS sequence"/>
</dbReference>
<proteinExistence type="predicted"/>
<dbReference type="InterPro" id="IPR023213">
    <property type="entry name" value="CAT-like_dom_sf"/>
</dbReference>
<reference evidence="2 3" key="1">
    <citation type="submission" date="2020-08" db="EMBL/GenBank/DDBJ databases">
        <title>Sequencing the genomes of 1000 actinobacteria strains.</title>
        <authorList>
            <person name="Klenk H.-P."/>
        </authorList>
    </citation>
    <scope>NUCLEOTIDE SEQUENCE [LARGE SCALE GENOMIC DNA]</scope>
    <source>
        <strain evidence="2 3">DSM 45486</strain>
    </source>
</reference>
<evidence type="ECO:0000313" key="2">
    <source>
        <dbReference type="EMBL" id="MBB5801934.1"/>
    </source>
</evidence>
<gene>
    <name evidence="2" type="ORF">F4560_001702</name>
</gene>
<sequence>MTATVDTPSGKLGLTSAQSAALKADTADGSDRVALVAAHTGELDLKALTQALMELRRRHDVLRTTIRHGDDGPVGVIGTRTVVPVELAAEPLPADGYPPRGFDLCGGPLVRVVLFSGTGGRTLLEFQAHPVVLDEEAIRAAVHELGLLYQYFGGDGPIPPMARIDYQEHVAALRSTVGRVPHRLPVVSHEIGSDTADRLRLIASSRGLPVALLVLAAWISADTAAFEAAAARVAVSLGDPSGRPPLGPACDRVLLRADPGSAGDIAALAEQLRTAMADVEPDDGGTPVTFTFHDDRAGADAGPFDVVEMGSVLAPSEISLAGHGTSAAGWLLRLTHRADIAGARAVLARTAALLENMGAALIDEEVL</sequence>
<comment type="caution">
    <text evidence="2">The sequence shown here is derived from an EMBL/GenBank/DDBJ whole genome shotgun (WGS) entry which is preliminary data.</text>
</comment>
<feature type="domain" description="Condensation" evidence="1">
    <location>
        <begin position="33"/>
        <end position="173"/>
    </location>
</feature>
<dbReference type="RefSeq" id="WP_184918337.1">
    <property type="nucleotide sequence ID" value="NZ_JACHMO010000001.1"/>
</dbReference>
<evidence type="ECO:0000259" key="1">
    <source>
        <dbReference type="Pfam" id="PF00668"/>
    </source>
</evidence>
<dbReference type="AlphaFoldDB" id="A0A7W9HGQ5"/>
<dbReference type="Gene3D" id="3.30.559.10">
    <property type="entry name" value="Chloramphenicol acetyltransferase-like domain"/>
    <property type="match status" value="1"/>
</dbReference>
<protein>
    <recommendedName>
        <fullName evidence="1">Condensation domain-containing protein</fullName>
    </recommendedName>
</protein>